<gene>
    <name evidence="2" type="ORF">PENSTE_c005G04226</name>
</gene>
<dbReference type="EMBL" id="MLKD01000005">
    <property type="protein sequence ID" value="OQE26865.1"/>
    <property type="molecule type" value="Genomic_DNA"/>
</dbReference>
<evidence type="ECO:0000259" key="1">
    <source>
        <dbReference type="Pfam" id="PF24539"/>
    </source>
</evidence>
<proteinExistence type="predicted"/>
<evidence type="ECO:0000313" key="3">
    <source>
        <dbReference type="Proteomes" id="UP000191285"/>
    </source>
</evidence>
<dbReference type="AlphaFoldDB" id="A0A1V6TKF8"/>
<dbReference type="Pfam" id="PF24539">
    <property type="entry name" value="DUF7600"/>
    <property type="match status" value="1"/>
</dbReference>
<dbReference type="OrthoDB" id="5273847at2759"/>
<accession>A0A1V6TKF8</accession>
<comment type="caution">
    <text evidence="2">The sequence shown here is derived from an EMBL/GenBank/DDBJ whole genome shotgun (WGS) entry which is preliminary data.</text>
</comment>
<name>A0A1V6TKF8_9EURO</name>
<protein>
    <recommendedName>
        <fullName evidence="1">DUF7600 domain-containing protein</fullName>
    </recommendedName>
</protein>
<sequence>MTRSSHRGLDKSEKAMYMKLKLDWKTVTAQYHPCERHKCVEWLCIDNGHPRHLKFQQTVILHPSLYQIKVSVLFHDKRAYITGMELIFREKERPNQIFGHYVPDQNIMIDIGSPKLLAGFEVAKDHRGITAMRILTRLKLATPIEDSDDSKQLESTRWFGVPPLEHNIIRLVSKAEIIALHGKFDVSKNSH</sequence>
<feature type="domain" description="DUF7600" evidence="1">
    <location>
        <begin position="21"/>
        <end position="187"/>
    </location>
</feature>
<reference evidence="3" key="1">
    <citation type="journal article" date="2017" name="Nat. Microbiol.">
        <title>Global analysis of biosynthetic gene clusters reveals vast potential of secondary metabolite production in Penicillium species.</title>
        <authorList>
            <person name="Nielsen J.C."/>
            <person name="Grijseels S."/>
            <person name="Prigent S."/>
            <person name="Ji B."/>
            <person name="Dainat J."/>
            <person name="Nielsen K.F."/>
            <person name="Frisvad J.C."/>
            <person name="Workman M."/>
            <person name="Nielsen J."/>
        </authorList>
    </citation>
    <scope>NUCLEOTIDE SEQUENCE [LARGE SCALE GENOMIC DNA]</scope>
    <source>
        <strain evidence="3">IBT 24891</strain>
    </source>
</reference>
<keyword evidence="3" id="KW-1185">Reference proteome</keyword>
<organism evidence="2 3">
    <name type="scientific">Penicillium steckii</name>
    <dbReference type="NCBI Taxonomy" id="303698"/>
    <lineage>
        <taxon>Eukaryota</taxon>
        <taxon>Fungi</taxon>
        <taxon>Dikarya</taxon>
        <taxon>Ascomycota</taxon>
        <taxon>Pezizomycotina</taxon>
        <taxon>Eurotiomycetes</taxon>
        <taxon>Eurotiomycetidae</taxon>
        <taxon>Eurotiales</taxon>
        <taxon>Aspergillaceae</taxon>
        <taxon>Penicillium</taxon>
    </lineage>
</organism>
<dbReference type="Proteomes" id="UP000191285">
    <property type="component" value="Unassembled WGS sequence"/>
</dbReference>
<dbReference type="InterPro" id="IPR056021">
    <property type="entry name" value="DUF7600"/>
</dbReference>
<evidence type="ECO:0000313" key="2">
    <source>
        <dbReference type="EMBL" id="OQE26865.1"/>
    </source>
</evidence>